<organism evidence="2 3">
    <name type="scientific">Petrolisthes cinctipes</name>
    <name type="common">Flat porcelain crab</name>
    <dbReference type="NCBI Taxonomy" id="88211"/>
    <lineage>
        <taxon>Eukaryota</taxon>
        <taxon>Metazoa</taxon>
        <taxon>Ecdysozoa</taxon>
        <taxon>Arthropoda</taxon>
        <taxon>Crustacea</taxon>
        <taxon>Multicrustacea</taxon>
        <taxon>Malacostraca</taxon>
        <taxon>Eumalacostraca</taxon>
        <taxon>Eucarida</taxon>
        <taxon>Decapoda</taxon>
        <taxon>Pleocyemata</taxon>
        <taxon>Anomura</taxon>
        <taxon>Galatheoidea</taxon>
        <taxon>Porcellanidae</taxon>
        <taxon>Petrolisthes</taxon>
    </lineage>
</organism>
<dbReference type="AlphaFoldDB" id="A0AAE1G2U6"/>
<feature type="chain" id="PRO_5042038747" evidence="1">
    <location>
        <begin position="23"/>
        <end position="252"/>
    </location>
</feature>
<sequence length="252" mass="26766">MPGGTVRSLVLKHWTVVTSVLATVDVVSKDVYMWPATSPAEDNLCVDIYVSSLAVLIVHLAKNHVSGNVFTVNADRSVGHGVLLVRNAVTGNVNTTNVTSTVVTSVPENHVLVPATKSSSVIILVLVSVENLVHLCLSHSLQTLPPLPLPTETLFPPTPCKHSLLSHSLLKHFFLPLPAVTLPPLPLPTETLPPLPLPAETLPPLPTETLPALPLPTETLPPLPFPAETLPPLPLPALPLPAETLPALPLLY</sequence>
<comment type="caution">
    <text evidence="2">The sequence shown here is derived from an EMBL/GenBank/DDBJ whole genome shotgun (WGS) entry which is preliminary data.</text>
</comment>
<proteinExistence type="predicted"/>
<reference evidence="2" key="1">
    <citation type="submission" date="2023-10" db="EMBL/GenBank/DDBJ databases">
        <title>Genome assemblies of two species of porcelain crab, Petrolisthes cinctipes and Petrolisthes manimaculis (Anomura: Porcellanidae).</title>
        <authorList>
            <person name="Angst P."/>
        </authorList>
    </citation>
    <scope>NUCLEOTIDE SEQUENCE</scope>
    <source>
        <strain evidence="2">PB745_01</strain>
        <tissue evidence="2">Gill</tissue>
    </source>
</reference>
<name>A0AAE1G2U6_PETCI</name>
<evidence type="ECO:0000313" key="3">
    <source>
        <dbReference type="Proteomes" id="UP001286313"/>
    </source>
</evidence>
<keyword evidence="1" id="KW-0732">Signal</keyword>
<evidence type="ECO:0000313" key="2">
    <source>
        <dbReference type="EMBL" id="KAK3885358.1"/>
    </source>
</evidence>
<protein>
    <submittedName>
        <fullName evidence="2">Uncharacterized protein</fullName>
    </submittedName>
</protein>
<evidence type="ECO:0000256" key="1">
    <source>
        <dbReference type="SAM" id="SignalP"/>
    </source>
</evidence>
<feature type="signal peptide" evidence="1">
    <location>
        <begin position="1"/>
        <end position="22"/>
    </location>
</feature>
<keyword evidence="3" id="KW-1185">Reference proteome</keyword>
<gene>
    <name evidence="2" type="ORF">Pcinc_010418</name>
</gene>
<dbReference type="Proteomes" id="UP001286313">
    <property type="component" value="Unassembled WGS sequence"/>
</dbReference>
<accession>A0AAE1G2U6</accession>
<dbReference type="EMBL" id="JAWQEG010000807">
    <property type="protein sequence ID" value="KAK3885358.1"/>
    <property type="molecule type" value="Genomic_DNA"/>
</dbReference>